<keyword evidence="10" id="KW-1185">Reference proteome</keyword>
<sequence length="430" mass="50112">MSDQPYERKNIHGTNPQFLIEKILRERIYECAYWKEKLFGASAETLVDRAVELQSIGGQFGSQKPTDFICLVLKMLQLQPDDQIITLFLNTKDFKYLTALAAFYIRLTDSHSRIYQRLEPLLEDRRKLRNRTNVGGYELTFMDQFISDLLTEDRMCDTILPRLTKRYMLEDQGDLELRTSIFDGELDDMADGEESSKKSPMYTPEDSSMAPQSIPAPLTSASKIPTQTEPPRHPSSQSYDRSRTRRRSTDRSYSKSRSRSRDRRRTYSRDLSRSPRRRDHSRSPRRRDLSRSPRRRDRSRSLRRRDLSRSPRRRDLSRSPRRRDLSRSPRRRDLSRSPRRRDLSGDQESKTIADTSPILNSQTVTDEATQKKKGWSKKKVDSLFKNSSSKNEPHSSVRQVKRTGAENSESLSVDEANSIRASLGLKPLQN</sequence>
<dbReference type="PANTHER" id="PTHR23142">
    <property type="entry name" value="PRE-MRNA-SPLICING FACTOR 38A-RELATED"/>
    <property type="match status" value="1"/>
</dbReference>
<gene>
    <name evidence="9" type="ORF">BASA50_007863</name>
</gene>
<comment type="function">
    <text evidence="7">Required for pre-mRNA splicing.</text>
</comment>
<keyword evidence="4 7" id="KW-0747">Spliceosome</keyword>
<evidence type="ECO:0000313" key="10">
    <source>
        <dbReference type="Proteomes" id="UP001648503"/>
    </source>
</evidence>
<evidence type="ECO:0000256" key="6">
    <source>
        <dbReference type="ARBA" id="ARBA00023242"/>
    </source>
</evidence>
<feature type="compositionally biased region" description="Basic residues" evidence="8">
    <location>
        <begin position="292"/>
        <end position="303"/>
    </location>
</feature>
<keyword evidence="6 7" id="KW-0539">Nucleus</keyword>
<reference evidence="9 10" key="1">
    <citation type="submission" date="2021-02" db="EMBL/GenBank/DDBJ databases">
        <title>Variation within the Batrachochytrium salamandrivorans European outbreak.</title>
        <authorList>
            <person name="Kelly M."/>
            <person name="Pasmans F."/>
            <person name="Shea T.P."/>
            <person name="Munoz J.F."/>
            <person name="Carranza S."/>
            <person name="Cuomo C.A."/>
            <person name="Martel A."/>
        </authorList>
    </citation>
    <scope>NUCLEOTIDE SEQUENCE [LARGE SCALE GENOMIC DNA]</scope>
    <source>
        <strain evidence="9 10">AMFP18/2</strain>
    </source>
</reference>
<dbReference type="EMBL" id="JAFCIX010000371">
    <property type="protein sequence ID" value="KAH6592812.1"/>
    <property type="molecule type" value="Genomic_DNA"/>
</dbReference>
<evidence type="ECO:0000256" key="2">
    <source>
        <dbReference type="ARBA" id="ARBA00006164"/>
    </source>
</evidence>
<comment type="similarity">
    <text evidence="2 7">Belongs to the PRP38 family.</text>
</comment>
<comment type="subcellular location">
    <subcellularLocation>
        <location evidence="1 7">Nucleus</location>
    </subcellularLocation>
</comment>
<feature type="compositionally biased region" description="Polar residues" evidence="8">
    <location>
        <begin position="219"/>
        <end position="229"/>
    </location>
</feature>
<evidence type="ECO:0000256" key="5">
    <source>
        <dbReference type="ARBA" id="ARBA00023187"/>
    </source>
</evidence>
<feature type="compositionally biased region" description="Basic residues" evidence="8">
    <location>
        <begin position="274"/>
        <end position="285"/>
    </location>
</feature>
<keyword evidence="3 7" id="KW-0507">mRNA processing</keyword>
<evidence type="ECO:0000256" key="3">
    <source>
        <dbReference type="ARBA" id="ARBA00022664"/>
    </source>
</evidence>
<feature type="compositionally biased region" description="Basic residues" evidence="8">
    <location>
        <begin position="254"/>
        <end position="264"/>
    </location>
</feature>
<feature type="compositionally biased region" description="Polar residues" evidence="8">
    <location>
        <begin position="384"/>
        <end position="398"/>
    </location>
</feature>
<feature type="compositionally biased region" description="Polar residues" evidence="8">
    <location>
        <begin position="352"/>
        <end position="367"/>
    </location>
</feature>
<dbReference type="Pfam" id="PF19252">
    <property type="entry name" value="HIND"/>
    <property type="match status" value="1"/>
</dbReference>
<comment type="caution">
    <text evidence="9">The sequence shown here is derived from an EMBL/GenBank/DDBJ whole genome shotgun (WGS) entry which is preliminary data.</text>
</comment>
<feature type="compositionally biased region" description="Basic and acidic residues" evidence="8">
    <location>
        <begin position="304"/>
        <end position="351"/>
    </location>
</feature>
<keyword evidence="5 7" id="KW-0508">mRNA splicing</keyword>
<organism evidence="9 10">
    <name type="scientific">Batrachochytrium salamandrivorans</name>
    <dbReference type="NCBI Taxonomy" id="1357716"/>
    <lineage>
        <taxon>Eukaryota</taxon>
        <taxon>Fungi</taxon>
        <taxon>Fungi incertae sedis</taxon>
        <taxon>Chytridiomycota</taxon>
        <taxon>Chytridiomycota incertae sedis</taxon>
        <taxon>Chytridiomycetes</taxon>
        <taxon>Rhizophydiales</taxon>
        <taxon>Rhizophydiales incertae sedis</taxon>
        <taxon>Batrachochytrium</taxon>
    </lineage>
</organism>
<name>A0ABQ8F5W9_9FUNG</name>
<evidence type="ECO:0000256" key="1">
    <source>
        <dbReference type="ARBA" id="ARBA00004123"/>
    </source>
</evidence>
<evidence type="ECO:0000313" key="9">
    <source>
        <dbReference type="EMBL" id="KAH6592812.1"/>
    </source>
</evidence>
<protein>
    <recommendedName>
        <fullName evidence="7">Pre-mRNA-splicing factor 38</fullName>
    </recommendedName>
</protein>
<dbReference type="Pfam" id="PF03371">
    <property type="entry name" value="PRP38"/>
    <property type="match status" value="1"/>
</dbReference>
<proteinExistence type="inferred from homology"/>
<evidence type="ECO:0000256" key="8">
    <source>
        <dbReference type="SAM" id="MobiDB-lite"/>
    </source>
</evidence>
<feature type="region of interest" description="Disordered" evidence="8">
    <location>
        <begin position="186"/>
        <end position="430"/>
    </location>
</feature>
<evidence type="ECO:0000256" key="7">
    <source>
        <dbReference type="RuleBase" id="RU367025"/>
    </source>
</evidence>
<dbReference type="InterPro" id="IPR005037">
    <property type="entry name" value="PRP38"/>
</dbReference>
<evidence type="ECO:0000256" key="4">
    <source>
        <dbReference type="ARBA" id="ARBA00022728"/>
    </source>
</evidence>
<accession>A0ABQ8F5W9</accession>
<dbReference type="InterPro" id="IPR045347">
    <property type="entry name" value="HIND"/>
</dbReference>
<dbReference type="Proteomes" id="UP001648503">
    <property type="component" value="Unassembled WGS sequence"/>
</dbReference>